<keyword evidence="5" id="KW-1185">Reference proteome</keyword>
<evidence type="ECO:0000256" key="1">
    <source>
        <dbReference type="SAM" id="MobiDB-lite"/>
    </source>
</evidence>
<dbReference type="InterPro" id="IPR038359">
    <property type="entry name" value="Connexin_N_sf"/>
</dbReference>
<feature type="transmembrane region" description="Helical" evidence="2">
    <location>
        <begin position="31"/>
        <end position="49"/>
    </location>
</feature>
<keyword evidence="2" id="KW-0472">Membrane</keyword>
<accession>A0A9Q1AW24</accession>
<evidence type="ECO:0000259" key="3">
    <source>
        <dbReference type="Pfam" id="PF00029"/>
    </source>
</evidence>
<dbReference type="Proteomes" id="UP001142489">
    <property type="component" value="Unassembled WGS sequence"/>
</dbReference>
<dbReference type="EMBL" id="JAPFRF010000012">
    <property type="protein sequence ID" value="KAJ7314082.1"/>
    <property type="molecule type" value="Genomic_DNA"/>
</dbReference>
<dbReference type="Gene3D" id="1.20.1440.80">
    <property type="entry name" value="Gap junction channel protein cysteine-rich domain"/>
    <property type="match status" value="1"/>
</dbReference>
<keyword evidence="2" id="KW-0812">Transmembrane</keyword>
<protein>
    <recommendedName>
        <fullName evidence="3">Connexin N-terminal domain-containing protein</fullName>
    </recommendedName>
</protein>
<evidence type="ECO:0000256" key="2">
    <source>
        <dbReference type="SAM" id="Phobius"/>
    </source>
</evidence>
<feature type="region of interest" description="Disordered" evidence="1">
    <location>
        <begin position="112"/>
        <end position="133"/>
    </location>
</feature>
<dbReference type="AlphaFoldDB" id="A0A9Q1AW24"/>
<keyword evidence="2" id="KW-1133">Transmembrane helix</keyword>
<proteinExistence type="predicted"/>
<feature type="domain" description="Connexin N-terminal" evidence="3">
    <location>
        <begin position="32"/>
        <end position="223"/>
    </location>
</feature>
<sequence>MAAIIGGVSRLFVPTIGVLSGEKPCQGISPWYFLIGLRMVTLFFAFGPWESLKADVICQWPSEVGDAKAFCTAVCYNQHFPIPISAVWAFHFIAIIFTVALMNFVHISRKGTPDKDAEAATTGSKPPPGTGGCCEPDGQPTFGGWRYRIFILCIVLILAMELSFIWILLALQSPIMSRGVVPCRPNNPACPPSAQCALQARSDKQALLWALAFCSAANAAVCVGYLATQAGQACGYCGSYGGSGKARFGGHANCGREAVGCGCRCNQPSCRCYQGGEGGRAEGYGYQTYGKAGIEGGRCKPEEANCCCPPGKDNWVVCGCQDNRQPPCNFQG</sequence>
<reference evidence="4" key="1">
    <citation type="journal article" date="2023" name="DNA Res.">
        <title>Chromosome-level genome assembly of Phrynocephalus forsythii using third-generation DNA sequencing and Hi-C analysis.</title>
        <authorList>
            <person name="Qi Y."/>
            <person name="Zhao W."/>
            <person name="Zhao Y."/>
            <person name="Niu C."/>
            <person name="Cao S."/>
            <person name="Zhang Y."/>
        </authorList>
    </citation>
    <scope>NUCLEOTIDE SEQUENCE</scope>
    <source>
        <tissue evidence="4">Muscle</tissue>
    </source>
</reference>
<feature type="transmembrane region" description="Helical" evidence="2">
    <location>
        <begin position="207"/>
        <end position="227"/>
    </location>
</feature>
<name>A0A9Q1AW24_9SAUR</name>
<dbReference type="InterPro" id="IPR013092">
    <property type="entry name" value="Connexin_N"/>
</dbReference>
<dbReference type="Pfam" id="PF00029">
    <property type="entry name" value="Connexin"/>
    <property type="match status" value="1"/>
</dbReference>
<dbReference type="OrthoDB" id="9045030at2759"/>
<organism evidence="4 5">
    <name type="scientific">Phrynocephalus forsythii</name>
    <dbReference type="NCBI Taxonomy" id="171643"/>
    <lineage>
        <taxon>Eukaryota</taxon>
        <taxon>Metazoa</taxon>
        <taxon>Chordata</taxon>
        <taxon>Craniata</taxon>
        <taxon>Vertebrata</taxon>
        <taxon>Euteleostomi</taxon>
        <taxon>Lepidosauria</taxon>
        <taxon>Squamata</taxon>
        <taxon>Bifurcata</taxon>
        <taxon>Unidentata</taxon>
        <taxon>Episquamata</taxon>
        <taxon>Toxicofera</taxon>
        <taxon>Iguania</taxon>
        <taxon>Acrodonta</taxon>
        <taxon>Agamidae</taxon>
        <taxon>Agaminae</taxon>
        <taxon>Phrynocephalus</taxon>
    </lineage>
</organism>
<feature type="transmembrane region" description="Helical" evidence="2">
    <location>
        <begin position="149"/>
        <end position="171"/>
    </location>
</feature>
<comment type="caution">
    <text evidence="4">The sequence shown here is derived from an EMBL/GenBank/DDBJ whole genome shotgun (WGS) entry which is preliminary data.</text>
</comment>
<evidence type="ECO:0000313" key="5">
    <source>
        <dbReference type="Proteomes" id="UP001142489"/>
    </source>
</evidence>
<feature type="transmembrane region" description="Helical" evidence="2">
    <location>
        <begin position="86"/>
        <end position="105"/>
    </location>
</feature>
<gene>
    <name evidence="4" type="ORF">JRQ81_006016</name>
</gene>
<feature type="non-terminal residue" evidence="4">
    <location>
        <position position="332"/>
    </location>
</feature>
<evidence type="ECO:0000313" key="4">
    <source>
        <dbReference type="EMBL" id="KAJ7314082.1"/>
    </source>
</evidence>